<dbReference type="OrthoDB" id="8453416at2"/>
<evidence type="ECO:0000313" key="2">
    <source>
        <dbReference type="Proteomes" id="UP000438699"/>
    </source>
</evidence>
<comment type="caution">
    <text evidence="1">The sequence shown here is derived from an EMBL/GenBank/DDBJ whole genome shotgun (WGS) entry which is preliminary data.</text>
</comment>
<reference evidence="1 2" key="1">
    <citation type="journal article" date="2017" name="Int. J. Syst. Evol. Microbiol.">
        <title>Desulfovibrio senegalensis sp. nov., a mesophilic sulfate reducer isolated from marine sediment.</title>
        <authorList>
            <person name="Thioye A."/>
            <person name="Gam Z.B.A."/>
            <person name="Mbengue M."/>
            <person name="Cayol J.L."/>
            <person name="Joseph-Bartoli M."/>
            <person name="Toure-Kane C."/>
            <person name="Labat M."/>
        </authorList>
    </citation>
    <scope>NUCLEOTIDE SEQUENCE [LARGE SCALE GENOMIC DNA]</scope>
    <source>
        <strain evidence="1 2">DSM 101509</strain>
    </source>
</reference>
<name>A0A6N6N4A9_9BACT</name>
<dbReference type="RefSeq" id="WP_151149084.1">
    <property type="nucleotide sequence ID" value="NZ_WAIE01000001.1"/>
</dbReference>
<accession>A0A6N6N4A9</accession>
<gene>
    <name evidence="1" type="ORF">F8A88_01055</name>
</gene>
<dbReference type="AlphaFoldDB" id="A0A6N6N4A9"/>
<sequence length="412" mass="48436">MSRVRFRAPFINTSSLIEHQFLQYDPDYDEQKAVRDPQLVAMETTLGDLEKQGKEMMVSRQHYFEAKWFEEYTAHFQRFDKLRGIFQRSLKNTDQPDQLEQAPDGSWGRFLHLFFLKLDQTVDAINDLSDDEPPVSPKYPLSFMSRLNDPQVRDRYIKQLLVSDIAETGVNNRDALNAVASGLAQFCFKNRLKKYIRNYTTGFDLTDEYVASYKELMDWWQDEITGYWGAWYKTDMGIVHTQDLSITYHMIAYIHKAKTLPINHWPQIIATTFAIKQRPYPYGWMHDGHMNDHNNYDVAKIFKYGWDEMTDGQREQARTEIQEMLDYCLNVSWSDETGFKGDPTFYNSLSSAYYFAISFLCTVGYFSKEARFWTDRDFPGAEEFRQKILAKMDELGMDDRIAEAARERLAGC</sequence>
<dbReference type="EMBL" id="WAIE01000001">
    <property type="protein sequence ID" value="KAB1442894.1"/>
    <property type="molecule type" value="Genomic_DNA"/>
</dbReference>
<keyword evidence="2" id="KW-1185">Reference proteome</keyword>
<proteinExistence type="predicted"/>
<dbReference type="Proteomes" id="UP000438699">
    <property type="component" value="Unassembled WGS sequence"/>
</dbReference>
<organism evidence="1 2">
    <name type="scientific">Pseudodesulfovibrio senegalensis</name>
    <dbReference type="NCBI Taxonomy" id="1721087"/>
    <lineage>
        <taxon>Bacteria</taxon>
        <taxon>Pseudomonadati</taxon>
        <taxon>Thermodesulfobacteriota</taxon>
        <taxon>Desulfovibrionia</taxon>
        <taxon>Desulfovibrionales</taxon>
        <taxon>Desulfovibrionaceae</taxon>
    </lineage>
</organism>
<protein>
    <submittedName>
        <fullName evidence="1">Uncharacterized protein</fullName>
    </submittedName>
</protein>
<evidence type="ECO:0000313" key="1">
    <source>
        <dbReference type="EMBL" id="KAB1442894.1"/>
    </source>
</evidence>